<evidence type="ECO:0000259" key="1">
    <source>
        <dbReference type="Pfam" id="PF02036"/>
    </source>
</evidence>
<protein>
    <recommendedName>
        <fullName evidence="1">SCP2 domain-containing protein</fullName>
    </recommendedName>
</protein>
<reference evidence="3" key="1">
    <citation type="submission" date="2018-07" db="EMBL/GenBank/DDBJ databases">
        <authorList>
            <person name="Peiro R."/>
            <person name="Begona"/>
            <person name="Cbmso G."/>
            <person name="Lopez M."/>
            <person name="Gonzalez S."/>
        </authorList>
    </citation>
    <scope>NUCLEOTIDE SEQUENCE [LARGE SCALE GENOMIC DNA]</scope>
</reference>
<evidence type="ECO:0000313" key="3">
    <source>
        <dbReference type="Proteomes" id="UP000254764"/>
    </source>
</evidence>
<gene>
    <name evidence="2" type="ORF">RHIZ70_273</name>
</gene>
<dbReference type="AlphaFoldDB" id="A0A376A9U4"/>
<name>A0A376A9U4_9HYPH</name>
<sequence length="181" mass="19987">MARTAFRKGPENMEFPKTLVTPLNYVPIAVIERATGLLFARMMKEHPGLFERLGEHKSKRFAFLPGDVPLAFIVEPAHPSIRVLRKSGSPLTADAAVEGPLFMLLALLEGRCDADALFFSRDLNVTGDMEAMLAMRNALDDCDIDLPRDLSTLAGPFAPMFGRMAEGIRRRALGREGSAWN</sequence>
<organism evidence="2 3">
    <name type="scientific">Ciceribacter selenitireducens ATCC BAA-1503</name>
    <dbReference type="NCBI Taxonomy" id="1336235"/>
    <lineage>
        <taxon>Bacteria</taxon>
        <taxon>Pseudomonadati</taxon>
        <taxon>Pseudomonadota</taxon>
        <taxon>Alphaproteobacteria</taxon>
        <taxon>Hyphomicrobiales</taxon>
        <taxon>Rhizobiaceae</taxon>
        <taxon>Ciceribacter</taxon>
    </lineage>
</organism>
<dbReference type="InterPro" id="IPR036527">
    <property type="entry name" value="SCP2_sterol-bd_dom_sf"/>
</dbReference>
<dbReference type="SUPFAM" id="SSF55718">
    <property type="entry name" value="SCP-like"/>
    <property type="match status" value="1"/>
</dbReference>
<dbReference type="InterPro" id="IPR003033">
    <property type="entry name" value="SCP2_sterol-bd_dom"/>
</dbReference>
<feature type="domain" description="SCP2" evidence="1">
    <location>
        <begin position="51"/>
        <end position="140"/>
    </location>
</feature>
<dbReference type="STRING" id="1336235.GCA_000518785_04270"/>
<accession>A0A376A9U4</accession>
<dbReference type="Pfam" id="PF02036">
    <property type="entry name" value="SCP2"/>
    <property type="match status" value="1"/>
</dbReference>
<dbReference type="EMBL" id="UEYP01000012">
    <property type="protein sequence ID" value="SSC64565.1"/>
    <property type="molecule type" value="Genomic_DNA"/>
</dbReference>
<keyword evidence="3" id="KW-1185">Reference proteome</keyword>
<dbReference type="Proteomes" id="UP000254764">
    <property type="component" value="Unassembled WGS sequence"/>
</dbReference>
<proteinExistence type="predicted"/>
<evidence type="ECO:0000313" key="2">
    <source>
        <dbReference type="EMBL" id="SSC64565.1"/>
    </source>
</evidence>